<sequence length="433" mass="50937">MERIYDDALNEEIYINSYSNGLKAFVIKKKNFSKAFAGFATKYGSVDGKFVHPKTKEVVEVPDGIAHFLEHKLFEEEEGNVFDRFAKFGAMANAFTSFKETVYYFISTQNFYENFEILLDFVQNPYFTDQNVEKEKGIIGQEIRMYQDNPNWRVYFNLLNALYVNNPVKIDIAGTLESIQKITKEDLYLCYNTFYHPSNMIIVVCGDVDPQKVFDTIERMEKTREYQSLIERIYPDEPENVNQKKIETSLSVAMPIFYIGFKDNQNDLPPYEMIMKDIQTQIVAETLFGKSTDFYEMLYKEGLINQNFGFEYNCEPEYSFFMIGGESKDPEEVYRRIIEHVEDVKKKGINREEFERAKKVVLGNHLRKFDNPEKISVEFIYSYFKGVNIFEYVKEIASVSFEMCEKRLREFFDENTSCISVVWPADKKNSVME</sequence>
<dbReference type="InterPro" id="IPR050361">
    <property type="entry name" value="MPP/UQCRC_Complex"/>
</dbReference>
<accession>E4Q4U5</accession>
<dbReference type="HOGENOM" id="CLU_052317_0_0_9"/>
<feature type="domain" description="Peptidase M16 C-terminal" evidence="2">
    <location>
        <begin position="181"/>
        <end position="359"/>
    </location>
</feature>
<dbReference type="eggNOG" id="COG0612">
    <property type="taxonomic scope" value="Bacteria"/>
</dbReference>
<reference evidence="3 4" key="2">
    <citation type="journal article" date="2011" name="J. Bacteriol.">
        <title>Complete genome sequences for the anaerobic, extremely thermophilic plant biomass-degrading bacteria Caldicellulosiruptor hydrothermalis, Caldicellulosiruptor kristjanssonii, Caldicellulosiruptor kronotskyensis, Caldicellulosiruptor owensenis, and Caldicellulosiruptor lactoaceticus.</title>
        <authorList>
            <person name="Blumer-Schuette S.E."/>
            <person name="Ozdemir I."/>
            <person name="Mistry D."/>
            <person name="Lucas S."/>
            <person name="Lapidus A."/>
            <person name="Cheng J.F."/>
            <person name="Goodwin L.A."/>
            <person name="Pitluck S."/>
            <person name="Land M.L."/>
            <person name="Hauser L.J."/>
            <person name="Woyke T."/>
            <person name="Mikhailova N."/>
            <person name="Pati A."/>
            <person name="Kyrpides N.C."/>
            <person name="Ivanova N."/>
            <person name="Detter J.C."/>
            <person name="Walston-Davenport K."/>
            <person name="Han S."/>
            <person name="Adams M.W."/>
            <person name="Kelly R.M."/>
        </authorList>
    </citation>
    <scope>NUCLEOTIDE SEQUENCE [LARGE SCALE GENOMIC DNA]</scope>
    <source>
        <strain evidence="4">ATCC 700167 / DSM 13100 / OL</strain>
    </source>
</reference>
<evidence type="ECO:0000313" key="3">
    <source>
        <dbReference type="EMBL" id="ADQ04187.1"/>
    </source>
</evidence>
<organism evidence="3 4">
    <name type="scientific">Caldicellulosiruptor owensensis (strain ATCC 700167 / DSM 13100 / OL)</name>
    <dbReference type="NCBI Taxonomy" id="632518"/>
    <lineage>
        <taxon>Bacteria</taxon>
        <taxon>Bacillati</taxon>
        <taxon>Bacillota</taxon>
        <taxon>Bacillota incertae sedis</taxon>
        <taxon>Caldicellulosiruptorales</taxon>
        <taxon>Caldicellulosiruptoraceae</taxon>
        <taxon>Caldicellulosiruptor</taxon>
    </lineage>
</organism>
<dbReference type="NCBIfam" id="NF047421">
    <property type="entry name" value="YfmH_fam"/>
    <property type="match status" value="1"/>
</dbReference>
<dbReference type="InterPro" id="IPR007863">
    <property type="entry name" value="Peptidase_M16_C"/>
</dbReference>
<dbReference type="InterPro" id="IPR011249">
    <property type="entry name" value="Metalloenz_LuxS/M16"/>
</dbReference>
<dbReference type="OrthoDB" id="9811314at2"/>
<dbReference type="MEROPS" id="M16.A20"/>
<dbReference type="EMBL" id="CP002216">
    <property type="protein sequence ID" value="ADQ04187.1"/>
    <property type="molecule type" value="Genomic_DNA"/>
</dbReference>
<dbReference type="InterPro" id="IPR011765">
    <property type="entry name" value="Pept_M16_N"/>
</dbReference>
<dbReference type="KEGG" id="cow:Calow_0611"/>
<evidence type="ECO:0000259" key="2">
    <source>
        <dbReference type="Pfam" id="PF05193"/>
    </source>
</evidence>
<proteinExistence type="predicted"/>
<evidence type="ECO:0000259" key="1">
    <source>
        <dbReference type="Pfam" id="PF00675"/>
    </source>
</evidence>
<dbReference type="SUPFAM" id="SSF63411">
    <property type="entry name" value="LuxS/MPP-like metallohydrolase"/>
    <property type="match status" value="2"/>
</dbReference>
<name>E4Q4U5_CALOW</name>
<reference key="1">
    <citation type="submission" date="2010-09" db="EMBL/GenBank/DDBJ databases">
        <title>Complete sequence of Caldicellulosiruptor owensensis OL.</title>
        <authorList>
            <consortium name="US DOE Joint Genome Institute"/>
            <person name="Lucas S."/>
            <person name="Copeland A."/>
            <person name="Lapidus A."/>
            <person name="Cheng J.-F."/>
            <person name="Bruce D."/>
            <person name="Goodwin L."/>
            <person name="Pitluck S."/>
            <person name="Davenport K."/>
            <person name="Detter J.C."/>
            <person name="Han C."/>
            <person name="Tapia R."/>
            <person name="Land M."/>
            <person name="Hauser L."/>
            <person name="Chang Y.-J."/>
            <person name="Jeffries C."/>
            <person name="Kyrpides N."/>
            <person name="Ivanova N."/>
            <person name="Mikhailova N."/>
            <person name="Blumer-Schuette S.E."/>
            <person name="Kelly R.M."/>
            <person name="Woyke T."/>
        </authorList>
    </citation>
    <scope>NUCLEOTIDE SEQUENCE</scope>
    <source>
        <strain>OL</strain>
    </source>
</reference>
<dbReference type="PANTHER" id="PTHR11851">
    <property type="entry name" value="METALLOPROTEASE"/>
    <property type="match status" value="1"/>
</dbReference>
<dbReference type="Proteomes" id="UP000006889">
    <property type="component" value="Chromosome"/>
</dbReference>
<dbReference type="PANTHER" id="PTHR11851:SF134">
    <property type="entry name" value="ZINC-DEPENDENT PROTEASE"/>
    <property type="match status" value="1"/>
</dbReference>
<dbReference type="RefSeq" id="WP_013411591.1">
    <property type="nucleotide sequence ID" value="NC_014657.1"/>
</dbReference>
<gene>
    <name evidence="3" type="ordered locus">Calow_0611</name>
</gene>
<feature type="domain" description="Peptidase M16 N-terminal" evidence="1">
    <location>
        <begin position="63"/>
        <end position="175"/>
    </location>
</feature>
<dbReference type="GO" id="GO:0046872">
    <property type="term" value="F:metal ion binding"/>
    <property type="evidence" value="ECO:0007669"/>
    <property type="project" value="InterPro"/>
</dbReference>
<keyword evidence="4" id="KW-1185">Reference proteome</keyword>
<dbReference type="AlphaFoldDB" id="E4Q4U5"/>
<protein>
    <submittedName>
        <fullName evidence="3">Peptidase M16 domain protein</fullName>
    </submittedName>
</protein>
<dbReference type="STRING" id="632518.Calow_0611"/>
<evidence type="ECO:0000313" key="4">
    <source>
        <dbReference type="Proteomes" id="UP000006889"/>
    </source>
</evidence>
<dbReference type="Gene3D" id="3.30.830.10">
    <property type="entry name" value="Metalloenzyme, LuxS/M16 peptidase-like"/>
    <property type="match status" value="2"/>
</dbReference>
<dbReference type="Pfam" id="PF05193">
    <property type="entry name" value="Peptidase_M16_C"/>
    <property type="match status" value="1"/>
</dbReference>
<dbReference type="Pfam" id="PF00675">
    <property type="entry name" value="Peptidase_M16"/>
    <property type="match status" value="1"/>
</dbReference>